<organism evidence="7 8">
    <name type="scientific">Hericium alpestre</name>
    <dbReference type="NCBI Taxonomy" id="135208"/>
    <lineage>
        <taxon>Eukaryota</taxon>
        <taxon>Fungi</taxon>
        <taxon>Dikarya</taxon>
        <taxon>Basidiomycota</taxon>
        <taxon>Agaricomycotina</taxon>
        <taxon>Agaricomycetes</taxon>
        <taxon>Russulales</taxon>
        <taxon>Hericiaceae</taxon>
        <taxon>Hericium</taxon>
    </lineage>
</organism>
<dbReference type="SMART" id="SM00483">
    <property type="entry name" value="POLXc"/>
    <property type="match status" value="1"/>
</dbReference>
<comment type="caution">
    <text evidence="7">The sequence shown here is derived from an EMBL/GenBank/DDBJ whole genome shotgun (WGS) entry which is preliminary data.</text>
</comment>
<proteinExistence type="inferred from homology"/>
<evidence type="ECO:0000313" key="7">
    <source>
        <dbReference type="EMBL" id="TFY80387.1"/>
    </source>
</evidence>
<dbReference type="GO" id="GO:0006303">
    <property type="term" value="P:double-strand break repair via nonhomologous end joining"/>
    <property type="evidence" value="ECO:0007669"/>
    <property type="project" value="TreeGrafter"/>
</dbReference>
<dbReference type="InterPro" id="IPR002054">
    <property type="entry name" value="DNA-dir_DNA_pol_X"/>
</dbReference>
<keyword evidence="8" id="KW-1185">Reference proteome</keyword>
<protein>
    <recommendedName>
        <fullName evidence="5">DNA polymerase</fullName>
        <ecNumber evidence="5">2.7.7.7</ecNumber>
    </recommendedName>
</protein>
<keyword evidence="2 5" id="KW-0808">Transferase</keyword>
<dbReference type="EMBL" id="SFCI01000346">
    <property type="protein sequence ID" value="TFY80387.1"/>
    <property type="molecule type" value="Genomic_DNA"/>
</dbReference>
<dbReference type="AlphaFoldDB" id="A0A4Z0A256"/>
<comment type="subcellular location">
    <subcellularLocation>
        <location evidence="5">Nucleus</location>
    </subcellularLocation>
</comment>
<keyword evidence="4" id="KW-0235">DNA replication</keyword>
<dbReference type="GO" id="GO:0005634">
    <property type="term" value="C:nucleus"/>
    <property type="evidence" value="ECO:0007669"/>
    <property type="project" value="UniProtKB-SubCell"/>
</dbReference>
<accession>A0A4Z0A256</accession>
<comment type="function">
    <text evidence="5">DNA polymerase that functions in several pathways of DNA repair. Involved in base excision repair (BER) responsible for repair of lesions that give rise to abasic (AP) sites in DNA. Also contributes to DNA double-strand break repair by non-homologous end joining and homologous recombination. Has both template-dependent and template-independent (terminal transferase) DNA polymerase activities. Has also a 5'-deoxyribose-5-phosphate lyase (dRP lyase) activity.</text>
</comment>
<reference evidence="7 8" key="1">
    <citation type="submission" date="2019-02" db="EMBL/GenBank/DDBJ databases">
        <title>Genome sequencing of the rare red list fungi Hericium alpestre (H. flagellum).</title>
        <authorList>
            <person name="Buettner E."/>
            <person name="Kellner H."/>
        </authorList>
    </citation>
    <scope>NUCLEOTIDE SEQUENCE [LARGE SCALE GENOMIC DNA]</scope>
    <source>
        <strain evidence="7 8">DSM 108284</strain>
    </source>
</reference>
<dbReference type="PANTHER" id="PTHR11276:SF28">
    <property type="entry name" value="DNA POLYMERASE LAMBDA"/>
    <property type="match status" value="1"/>
</dbReference>
<dbReference type="Gene3D" id="1.10.150.20">
    <property type="entry name" value="5' to 3' exonuclease, C-terminal subdomain"/>
    <property type="match status" value="1"/>
</dbReference>
<dbReference type="InterPro" id="IPR043519">
    <property type="entry name" value="NT_sf"/>
</dbReference>
<dbReference type="STRING" id="135208.A0A4Z0A256"/>
<dbReference type="InterPro" id="IPR028207">
    <property type="entry name" value="DNA_pol_B_palm_palm"/>
</dbReference>
<dbReference type="Pfam" id="PF14791">
    <property type="entry name" value="DNA_pol_B_thumb"/>
    <property type="match status" value="1"/>
</dbReference>
<evidence type="ECO:0000256" key="3">
    <source>
        <dbReference type="ARBA" id="ARBA00022695"/>
    </source>
</evidence>
<dbReference type="CDD" id="cd00141">
    <property type="entry name" value="NT_POLXc"/>
    <property type="match status" value="1"/>
</dbReference>
<comment type="catalytic activity">
    <reaction evidence="5">
        <text>DNA(n) + a 2'-deoxyribonucleoside 5'-triphosphate = DNA(n+1) + diphosphate</text>
        <dbReference type="Rhea" id="RHEA:22508"/>
        <dbReference type="Rhea" id="RHEA-COMP:17339"/>
        <dbReference type="Rhea" id="RHEA-COMP:17340"/>
        <dbReference type="ChEBI" id="CHEBI:33019"/>
        <dbReference type="ChEBI" id="CHEBI:61560"/>
        <dbReference type="ChEBI" id="CHEBI:173112"/>
        <dbReference type="EC" id="2.7.7.7"/>
    </reaction>
</comment>
<dbReference type="PRINTS" id="PR00869">
    <property type="entry name" value="DNAPOLX"/>
</dbReference>
<evidence type="ECO:0000256" key="1">
    <source>
        <dbReference type="ARBA" id="ARBA00022634"/>
    </source>
</evidence>
<comment type="similarity">
    <text evidence="5">Belongs to the DNA polymerase type-X family.</text>
</comment>
<dbReference type="PANTHER" id="PTHR11276">
    <property type="entry name" value="DNA POLYMERASE TYPE-X FAMILY MEMBER"/>
    <property type="match status" value="1"/>
</dbReference>
<keyword evidence="3 5" id="KW-0548">Nucleotidyltransferase</keyword>
<dbReference type="Gene3D" id="3.30.460.10">
    <property type="entry name" value="Beta Polymerase, domain 2"/>
    <property type="match status" value="1"/>
</dbReference>
<keyword evidence="5" id="KW-0539">Nucleus</keyword>
<dbReference type="Proteomes" id="UP000298061">
    <property type="component" value="Unassembled WGS sequence"/>
</dbReference>
<evidence type="ECO:0000256" key="4">
    <source>
        <dbReference type="ARBA" id="ARBA00022705"/>
    </source>
</evidence>
<dbReference type="GO" id="GO:0003677">
    <property type="term" value="F:DNA binding"/>
    <property type="evidence" value="ECO:0007669"/>
    <property type="project" value="UniProtKB-UniRule"/>
</dbReference>
<name>A0A4Z0A256_9AGAM</name>
<dbReference type="Pfam" id="PF10391">
    <property type="entry name" value="DNA_pol_lambd_f"/>
    <property type="match status" value="1"/>
</dbReference>
<feature type="domain" description="DNA-directed DNA polymerase X" evidence="6">
    <location>
        <begin position="1"/>
        <end position="283"/>
    </location>
</feature>
<keyword evidence="1" id="KW-0237">DNA synthesis</keyword>
<keyword evidence="5" id="KW-0239">DNA-directed DNA polymerase</keyword>
<dbReference type="SUPFAM" id="SSF81301">
    <property type="entry name" value="Nucleotidyltransferase"/>
    <property type="match status" value="1"/>
</dbReference>
<evidence type="ECO:0000256" key="5">
    <source>
        <dbReference type="RuleBase" id="RU366014"/>
    </source>
</evidence>
<evidence type="ECO:0000259" key="6">
    <source>
        <dbReference type="SMART" id="SM00483"/>
    </source>
</evidence>
<dbReference type="Pfam" id="PF14792">
    <property type="entry name" value="DNA_pol_B_palm"/>
    <property type="match status" value="1"/>
</dbReference>
<evidence type="ECO:0000313" key="8">
    <source>
        <dbReference type="Proteomes" id="UP000298061"/>
    </source>
</evidence>
<dbReference type="InterPro" id="IPR029398">
    <property type="entry name" value="PolB_thumb"/>
</dbReference>
<dbReference type="GO" id="GO:0003887">
    <property type="term" value="F:DNA-directed DNA polymerase activity"/>
    <property type="evidence" value="ECO:0007669"/>
    <property type="project" value="UniProtKB-UniRule"/>
</dbReference>
<keyword evidence="5" id="KW-0234">DNA repair</keyword>
<dbReference type="EC" id="2.7.7.7" evidence="5"/>
<dbReference type="PRINTS" id="PR00870">
    <property type="entry name" value="DNAPOLXBETA"/>
</dbReference>
<dbReference type="Gene3D" id="3.30.210.10">
    <property type="entry name" value="DNA polymerase, thumb domain"/>
    <property type="match status" value="1"/>
</dbReference>
<keyword evidence="5" id="KW-0227">DNA damage</keyword>
<dbReference type="InterPro" id="IPR002008">
    <property type="entry name" value="DNA_pol_X_beta-like"/>
</dbReference>
<evidence type="ECO:0000256" key="2">
    <source>
        <dbReference type="ARBA" id="ARBA00022679"/>
    </source>
</evidence>
<dbReference type="InterPro" id="IPR037160">
    <property type="entry name" value="DNA_Pol_thumb_sf"/>
</dbReference>
<dbReference type="GO" id="GO:0046872">
    <property type="term" value="F:metal ion binding"/>
    <property type="evidence" value="ECO:0007669"/>
    <property type="project" value="UniProtKB-UniRule"/>
</dbReference>
<sequence>MELTHLDQIKEILETGELRRIEFEKTEDIEIINLFQGIYGVAYAWYAAGCRTLDDIRNKKAGIKVSEVQEIGLQHYDDINTRMPREEAHEIFVAIKETALSLDPKLFIEIMGSYRRGKSTCGDIDILITRSTEDGKTHEGILPTLLNMLQTMGIIHEHLSLPDLSVDPLEAVYRGLCVRPLREGEGPESKRLRRRIDFLTVPWINRGAALIYYTGDDIFNRSLRLKANKMGYSLNQKGLSAGVVRSPTRYTVKLCDGHMIASETEEEIFRILGVYSAAFHQVSADYECSRPSKVCLGKNLTNGYGPSKWSMLCLPVYPHGLLALGLRKLGAPATPQGRVKAIQAPSLNIVYTLPTLYKR</sequence>
<dbReference type="InterPro" id="IPR018944">
    <property type="entry name" value="DNA_pol_lambd_fingers_domain"/>
</dbReference>
<dbReference type="OrthoDB" id="205514at2759"/>
<gene>
    <name evidence="7" type="ORF">EWM64_g3625</name>
</gene>
<dbReference type="SUPFAM" id="SSF81585">
    <property type="entry name" value="PsbU/PolX domain-like"/>
    <property type="match status" value="1"/>
</dbReference>
<dbReference type="InterPro" id="IPR022312">
    <property type="entry name" value="DNA_pol_X"/>
</dbReference>